<evidence type="ECO:0000256" key="1">
    <source>
        <dbReference type="PROSITE-ProRule" id="PRU01379"/>
    </source>
</evidence>
<dbReference type="PROSITE" id="PS51257">
    <property type="entry name" value="PROKAR_LIPOPROTEIN"/>
    <property type="match status" value="1"/>
</dbReference>
<keyword evidence="4" id="KW-1185">Reference proteome</keyword>
<dbReference type="EMBL" id="SWDB01000010">
    <property type="protein sequence ID" value="TKB46120.1"/>
    <property type="molecule type" value="Genomic_DNA"/>
</dbReference>
<feature type="domain" description="Peptidase M14" evidence="2">
    <location>
        <begin position="71"/>
        <end position="314"/>
    </location>
</feature>
<name>A0A4U1B6P2_9GAMM</name>
<dbReference type="AlphaFoldDB" id="A0A4U1B6P2"/>
<dbReference type="GO" id="GO:0008270">
    <property type="term" value="F:zinc ion binding"/>
    <property type="evidence" value="ECO:0007669"/>
    <property type="project" value="InterPro"/>
</dbReference>
<evidence type="ECO:0000259" key="2">
    <source>
        <dbReference type="PROSITE" id="PS52035"/>
    </source>
</evidence>
<dbReference type="Gene3D" id="3.40.630.10">
    <property type="entry name" value="Zn peptidases"/>
    <property type="match status" value="1"/>
</dbReference>
<comment type="caution">
    <text evidence="1">Lacks conserved residue(s) required for the propagation of feature annotation.</text>
</comment>
<dbReference type="InterPro" id="IPR000834">
    <property type="entry name" value="Peptidase_M14"/>
</dbReference>
<dbReference type="GO" id="GO:0006508">
    <property type="term" value="P:proteolysis"/>
    <property type="evidence" value="ECO:0007669"/>
    <property type="project" value="InterPro"/>
</dbReference>
<dbReference type="CDD" id="cd06239">
    <property type="entry name" value="M14-like"/>
    <property type="match status" value="1"/>
</dbReference>
<evidence type="ECO:0000313" key="3">
    <source>
        <dbReference type="EMBL" id="TKB46120.1"/>
    </source>
</evidence>
<organism evidence="3 4">
    <name type="scientific">Thalassotalea mangrovi</name>
    <dbReference type="NCBI Taxonomy" id="2572245"/>
    <lineage>
        <taxon>Bacteria</taxon>
        <taxon>Pseudomonadati</taxon>
        <taxon>Pseudomonadota</taxon>
        <taxon>Gammaproteobacteria</taxon>
        <taxon>Alteromonadales</taxon>
        <taxon>Colwelliaceae</taxon>
        <taxon>Thalassotalea</taxon>
    </lineage>
</organism>
<comment type="caution">
    <text evidence="3">The sequence shown here is derived from an EMBL/GenBank/DDBJ whole genome shotgun (WGS) entry which is preliminary data.</text>
</comment>
<reference evidence="3 4" key="1">
    <citation type="submission" date="2019-04" db="EMBL/GenBank/DDBJ databases">
        <title>Thalassotalea guangxiensis sp. nov., isolated from sediment of the coastal wetland.</title>
        <authorList>
            <person name="Zheng S."/>
            <person name="Zhang D."/>
        </authorList>
    </citation>
    <scope>NUCLEOTIDE SEQUENCE [LARGE SCALE GENOMIC DNA]</scope>
    <source>
        <strain evidence="3 4">ZS-4</strain>
    </source>
</reference>
<dbReference type="GO" id="GO:0004181">
    <property type="term" value="F:metallocarboxypeptidase activity"/>
    <property type="evidence" value="ECO:0007669"/>
    <property type="project" value="InterPro"/>
</dbReference>
<dbReference type="OrthoDB" id="9758209at2"/>
<gene>
    <name evidence="3" type="ORF">E8M12_05695</name>
</gene>
<comment type="similarity">
    <text evidence="1">Belongs to the peptidase M14 family.</text>
</comment>
<dbReference type="Proteomes" id="UP000307999">
    <property type="component" value="Unassembled WGS sequence"/>
</dbReference>
<evidence type="ECO:0000313" key="4">
    <source>
        <dbReference type="Proteomes" id="UP000307999"/>
    </source>
</evidence>
<proteinExistence type="inferred from homology"/>
<dbReference type="Pfam" id="PF00246">
    <property type="entry name" value="Peptidase_M14"/>
    <property type="match status" value="1"/>
</dbReference>
<dbReference type="PROSITE" id="PS52035">
    <property type="entry name" value="PEPTIDASE_M14"/>
    <property type="match status" value="1"/>
</dbReference>
<sequence length="498" mass="55534">MIKCVQLSGNWSIGLLKMRQFIITVIGLLLLSGCAANAPKGVTANGQIGAADSIAALKSQYQTLKQESFDKHTIYPTDIYPLIEALPENPRFKVSEVGKSFLAKPIYHIQVGEGNRHVFMWSQMHGDEPTATASVFDLINYIDAPGNQQWFQSWKDELTLHIVPMVNPDGAEQESRFNAQGIDINRDAKRLQTPEGRVLLKLADSIQPEFGFNLHDQNRFYTTGESDKPATISVLAPAFNDEKDLNVARRNAMKLIGLLNDSIQKEHPGNVGRYDDTYSYRSFGDLFSGKGIATTLIESGGHHNDPNRQVARWLTFMMLVQSIDAIAQKQYVNETIAKYEAIPMNQSRGIVDVLVKNVSVGFDKESQDSLENKQYLVDISLNLGRKLDRASIAEIGDISHGNAFNMFDMSGYQLLPIKGFEVSETLTLSTEQYKQLLSQGFSYFIDNDEMLEIATDLPVVKTKQALPERPQLHKPASFLFSKEGKIAVAIINGQRVAL</sequence>
<dbReference type="SUPFAM" id="SSF53187">
    <property type="entry name" value="Zn-dependent exopeptidases"/>
    <property type="match status" value="1"/>
</dbReference>
<protein>
    <submittedName>
        <fullName evidence="3">Peptidase M14</fullName>
    </submittedName>
</protein>
<accession>A0A4U1B6P2</accession>